<accession>A0AAE0KSQ8</accession>
<evidence type="ECO:0000313" key="2">
    <source>
        <dbReference type="EMBL" id="KAK3259054.1"/>
    </source>
</evidence>
<gene>
    <name evidence="2" type="ORF">CYMTET_31930</name>
</gene>
<comment type="caution">
    <text evidence="2">The sequence shown here is derived from an EMBL/GenBank/DDBJ whole genome shotgun (WGS) entry which is preliminary data.</text>
</comment>
<feature type="region of interest" description="Disordered" evidence="1">
    <location>
        <begin position="1"/>
        <end position="41"/>
    </location>
</feature>
<protein>
    <submittedName>
        <fullName evidence="2">Uncharacterized protein</fullName>
    </submittedName>
</protein>
<sequence length="473" mass="52003">GTQRGTPQEARHVPTAGGPPRVHGRRPATCPRQPVGKQVRGTGRAGLGYNVFQTDTDVVWWANPYPALKSLHWNHQIVMQNEGLSCPGANGGVLYSHRAQVGGPAHWTLGEMFRRVAVLARRPEMLQVVAPTAFPPGWRYTPAQLQEMVRRATDEQDLLNDVVASAFLGRKTHYFSTRAMAGDQEIPFELWRLPAVRDRRRRAWRRANQLALSWWRSDMRGNTSGAGAVLRRRIMAGLCLPQARGPQGYSSEAELRVVGCAAFAECGIEAVGAEECEAAQRRSTTVAYRPLVQVPGQQVREAAESAAAAPQWLFGGQASVRRLSQRGCHDVSTPPRQSWQDRLPQTDTIVHHLVGPPHEARELLMRALGAWHYYPVDMVHNVFPLDASRVLALGPVPPTGLQFLGPAAEQHAKIVRLIRRLMALAAVAERTMAMPPLGCEGIVEREDIVHDLPCPLVSSNASCCLFLPGGPSL</sequence>
<organism evidence="2 3">
    <name type="scientific">Cymbomonas tetramitiformis</name>
    <dbReference type="NCBI Taxonomy" id="36881"/>
    <lineage>
        <taxon>Eukaryota</taxon>
        <taxon>Viridiplantae</taxon>
        <taxon>Chlorophyta</taxon>
        <taxon>Pyramimonadophyceae</taxon>
        <taxon>Pyramimonadales</taxon>
        <taxon>Pyramimonadaceae</taxon>
        <taxon>Cymbomonas</taxon>
    </lineage>
</organism>
<evidence type="ECO:0000313" key="3">
    <source>
        <dbReference type="Proteomes" id="UP001190700"/>
    </source>
</evidence>
<name>A0AAE0KSQ8_9CHLO</name>
<dbReference type="AlphaFoldDB" id="A0AAE0KSQ8"/>
<dbReference type="Proteomes" id="UP001190700">
    <property type="component" value="Unassembled WGS sequence"/>
</dbReference>
<dbReference type="EMBL" id="LGRX02019029">
    <property type="protein sequence ID" value="KAK3259054.1"/>
    <property type="molecule type" value="Genomic_DNA"/>
</dbReference>
<keyword evidence="3" id="KW-1185">Reference proteome</keyword>
<reference evidence="2 3" key="1">
    <citation type="journal article" date="2015" name="Genome Biol. Evol.">
        <title>Comparative Genomics of a Bacterivorous Green Alga Reveals Evolutionary Causalities and Consequences of Phago-Mixotrophic Mode of Nutrition.</title>
        <authorList>
            <person name="Burns J.A."/>
            <person name="Paasch A."/>
            <person name="Narechania A."/>
            <person name="Kim E."/>
        </authorList>
    </citation>
    <scope>NUCLEOTIDE SEQUENCE [LARGE SCALE GENOMIC DNA]</scope>
    <source>
        <strain evidence="2 3">PLY_AMNH</strain>
    </source>
</reference>
<proteinExistence type="predicted"/>
<evidence type="ECO:0000256" key="1">
    <source>
        <dbReference type="SAM" id="MobiDB-lite"/>
    </source>
</evidence>
<feature type="non-terminal residue" evidence="2">
    <location>
        <position position="1"/>
    </location>
</feature>